<dbReference type="InterPro" id="IPR000477">
    <property type="entry name" value="RT_dom"/>
</dbReference>
<feature type="domain" description="Reverse transcriptase" evidence="2">
    <location>
        <begin position="103"/>
        <end position="343"/>
    </location>
</feature>
<dbReference type="PROSITE" id="PS50878">
    <property type="entry name" value="RT_POL"/>
    <property type="match status" value="1"/>
</dbReference>
<dbReference type="InterPro" id="IPR043502">
    <property type="entry name" value="DNA/RNA_pol_sf"/>
</dbReference>
<keyword evidence="3" id="KW-0548">Nucleotidyltransferase</keyword>
<keyword evidence="4" id="KW-1185">Reference proteome</keyword>
<protein>
    <submittedName>
        <fullName evidence="3">RNA-directed DNA polymerase</fullName>
    </submittedName>
</protein>
<keyword evidence="3" id="KW-0695">RNA-directed DNA polymerase</keyword>
<organism evidence="3 4">
    <name type="scientific">Orrella marina</name>
    <dbReference type="NCBI Taxonomy" id="2163011"/>
    <lineage>
        <taxon>Bacteria</taxon>
        <taxon>Pseudomonadati</taxon>
        <taxon>Pseudomonadota</taxon>
        <taxon>Betaproteobacteria</taxon>
        <taxon>Burkholderiales</taxon>
        <taxon>Alcaligenaceae</taxon>
        <taxon>Orrella</taxon>
    </lineage>
</organism>
<dbReference type="AlphaFoldDB" id="A0A2R4XLR1"/>
<dbReference type="InterPro" id="IPR051083">
    <property type="entry name" value="GrpII_Intron_Splice-Mob/Def"/>
</dbReference>
<dbReference type="GO" id="GO:0003964">
    <property type="term" value="F:RNA-directed DNA polymerase activity"/>
    <property type="evidence" value="ECO:0007669"/>
    <property type="project" value="UniProtKB-KW"/>
</dbReference>
<dbReference type="SUPFAM" id="SSF56672">
    <property type="entry name" value="DNA/RNA polymerases"/>
    <property type="match status" value="1"/>
</dbReference>
<reference evidence="3 4" key="1">
    <citation type="submission" date="2018-04" db="EMBL/GenBank/DDBJ databases">
        <title>Bordetella sp. HZ20 isolated from seawater.</title>
        <authorList>
            <person name="Sun C."/>
        </authorList>
    </citation>
    <scope>NUCLEOTIDE SEQUENCE [LARGE SCALE GENOMIC DNA]</scope>
    <source>
        <strain evidence="3 4">HZ20</strain>
    </source>
</reference>
<sequence>MAQWRAIACASSAESAAGTTRKRRSATMLPTELITAGPRGTTPAAFLNMSTNAFTRVLSLSALTNAWEEIYRKASPASRKTLAVDDSCLNDYADNYQRNLRKLNNSLRNGNFHFQELKPYRIPRPNGKKDRVICVPTVDDRVVQRALLNFLSDKYRNQLDNTVSFGFVSGRSVKDAADKACRIRRNHPWIFKTDITSFFDNIDRKLLRERISKIVKEKTLHPILFAVLDCEIQGGKRSTADAIKKLGIVRGKGIRQGMPLSPLLSNLFLIPFDSATKLSGAKAVRYADDLIFMADSEEECRGLLEFCKAEFKNLSLTIPELFPGSKSEIYEPNSPAEFLGLELTGQDKGCVLRLSDSQFERIRAELLKYGSIKELLSQGITMKSLGASINAKRNGYLAAYDVCTNITEVTDKLMDIEKKALRNLYREGLGLDLKVLSAEARTFLGI</sequence>
<accession>A0A2R4XLR1</accession>
<keyword evidence="3" id="KW-0808">Transferase</keyword>
<dbReference type="Pfam" id="PF00078">
    <property type="entry name" value="RVT_1"/>
    <property type="match status" value="1"/>
</dbReference>
<gene>
    <name evidence="3" type="ORF">DBV39_14525</name>
</gene>
<evidence type="ECO:0000259" key="2">
    <source>
        <dbReference type="PROSITE" id="PS50878"/>
    </source>
</evidence>
<evidence type="ECO:0000313" key="4">
    <source>
        <dbReference type="Proteomes" id="UP000244571"/>
    </source>
</evidence>
<comment type="similarity">
    <text evidence="1">Belongs to the bacterial reverse transcriptase family.</text>
</comment>
<dbReference type="CDD" id="cd01651">
    <property type="entry name" value="RT_G2_intron"/>
    <property type="match status" value="1"/>
</dbReference>
<dbReference type="EMBL" id="CP028901">
    <property type="protein sequence ID" value="AWB34736.1"/>
    <property type="molecule type" value="Genomic_DNA"/>
</dbReference>
<dbReference type="Proteomes" id="UP000244571">
    <property type="component" value="Chromosome"/>
</dbReference>
<dbReference type="PANTHER" id="PTHR34047">
    <property type="entry name" value="NUCLEAR INTRON MATURASE 1, MITOCHONDRIAL-RELATED"/>
    <property type="match status" value="1"/>
</dbReference>
<evidence type="ECO:0000313" key="3">
    <source>
        <dbReference type="EMBL" id="AWB34736.1"/>
    </source>
</evidence>
<proteinExistence type="inferred from homology"/>
<dbReference type="PANTHER" id="PTHR34047:SF8">
    <property type="entry name" value="PROTEIN YKFC"/>
    <property type="match status" value="1"/>
</dbReference>
<dbReference type="KEGG" id="boz:DBV39_14525"/>
<name>A0A2R4XLR1_9BURK</name>
<evidence type="ECO:0000256" key="1">
    <source>
        <dbReference type="ARBA" id="ARBA00034120"/>
    </source>
</evidence>